<sequence>MWTFEETIEGEKLTDIINARHENVKYLPGIKLPDNIVAQPDLAVAAKDADVLVFCLPHQFLHKLLPTIKEVMSPTAFGISLIKGIDFDDHGVVLVSDVIRDALGIEVSCLMGANVANEVALGEFAEATVGGDPGHAAVFKTLFHTPTFHIATVSDGRAVELCGALKNIVALGCGFIDGLGMGNNTKAAVIRIGLIEMGRFIEMHTGSFPMEVLLQSCGAADLITTCYGGRNRKCAEAFVKTGKSWEQIEEELLNGQKLQGTLTSMELQKVLAAKQVEEQFPLFTNIFKIAFENAEPETVVKGLEKEEAMLDGSATSTQARPE</sequence>
<dbReference type="EMBL" id="CAXAMM010010383">
    <property type="protein sequence ID" value="CAK9023218.1"/>
    <property type="molecule type" value="Genomic_DNA"/>
</dbReference>
<dbReference type="Proteomes" id="UP001642464">
    <property type="component" value="Unassembled WGS sequence"/>
</dbReference>
<protein>
    <recommendedName>
        <fullName evidence="6">Glycerol-3-phosphate dehydrogenase [NAD(+)]</fullName>
        <ecNumber evidence="6">1.1.1.8</ecNumber>
    </recommendedName>
</protein>
<dbReference type="PRINTS" id="PR00077">
    <property type="entry name" value="GPDHDRGNASE"/>
</dbReference>
<dbReference type="SUPFAM" id="SSF51735">
    <property type="entry name" value="NAD(P)-binding Rossmann-fold domains"/>
    <property type="match status" value="1"/>
</dbReference>
<evidence type="ECO:0000256" key="3">
    <source>
        <dbReference type="ARBA" id="ARBA00023027"/>
    </source>
</evidence>
<reference evidence="9 10" key="1">
    <citation type="submission" date="2024-02" db="EMBL/GenBank/DDBJ databases">
        <authorList>
            <person name="Chen Y."/>
            <person name="Shah S."/>
            <person name="Dougan E. K."/>
            <person name="Thang M."/>
            <person name="Chan C."/>
        </authorList>
    </citation>
    <scope>NUCLEOTIDE SEQUENCE [LARGE SCALE GENOMIC DNA]</scope>
</reference>
<feature type="domain" description="Glycerol-3-phosphate dehydrogenase NAD-dependent N-terminal" evidence="7">
    <location>
        <begin position="1"/>
        <end position="131"/>
    </location>
</feature>
<dbReference type="InterPro" id="IPR006168">
    <property type="entry name" value="G3P_DH_NAD-dep"/>
</dbReference>
<dbReference type="InterPro" id="IPR013328">
    <property type="entry name" value="6PGD_dom2"/>
</dbReference>
<dbReference type="PROSITE" id="PS00957">
    <property type="entry name" value="NAD_G3PDH"/>
    <property type="match status" value="1"/>
</dbReference>
<evidence type="ECO:0000313" key="10">
    <source>
        <dbReference type="Proteomes" id="UP001642464"/>
    </source>
</evidence>
<dbReference type="PIRSF" id="PIRSF000114">
    <property type="entry name" value="Glycerol-3-P_dh"/>
    <property type="match status" value="1"/>
</dbReference>
<dbReference type="InterPro" id="IPR006109">
    <property type="entry name" value="G3P_DH_NAD-dep_C"/>
</dbReference>
<dbReference type="InterPro" id="IPR036291">
    <property type="entry name" value="NAD(P)-bd_dom_sf"/>
</dbReference>
<evidence type="ECO:0000259" key="8">
    <source>
        <dbReference type="Pfam" id="PF07479"/>
    </source>
</evidence>
<keyword evidence="10" id="KW-1185">Reference proteome</keyword>
<feature type="domain" description="Glycerol-3-phosphate dehydrogenase NAD-dependent C-terminal" evidence="8">
    <location>
        <begin position="157"/>
        <end position="300"/>
    </location>
</feature>
<dbReference type="PANTHER" id="PTHR11728">
    <property type="entry name" value="GLYCEROL-3-PHOSPHATE DEHYDROGENASE"/>
    <property type="match status" value="1"/>
</dbReference>
<accession>A0ABP0K8V6</accession>
<dbReference type="NCBIfam" id="TIGR03376">
    <property type="entry name" value="glycerol3P_DH"/>
    <property type="match status" value="1"/>
</dbReference>
<dbReference type="InterPro" id="IPR011128">
    <property type="entry name" value="G3P_DH_NAD-dep_N"/>
</dbReference>
<dbReference type="EC" id="1.1.1.8" evidence="6"/>
<gene>
    <name evidence="9" type="ORF">SCF082_LOCUS16123</name>
</gene>
<dbReference type="Gene3D" id="3.40.50.720">
    <property type="entry name" value="NAD(P)-binding Rossmann-like Domain"/>
    <property type="match status" value="1"/>
</dbReference>
<comment type="caution">
    <text evidence="9">The sequence shown here is derived from an EMBL/GenBank/DDBJ whole genome shotgun (WGS) entry which is preliminary data.</text>
</comment>
<dbReference type="InterPro" id="IPR017751">
    <property type="entry name" value="G3P_DH_NAD-dep_euk"/>
</dbReference>
<keyword evidence="3 5" id="KW-0520">NAD</keyword>
<evidence type="ECO:0000256" key="5">
    <source>
        <dbReference type="RuleBase" id="RU000437"/>
    </source>
</evidence>
<evidence type="ECO:0000256" key="1">
    <source>
        <dbReference type="ARBA" id="ARBA00011009"/>
    </source>
</evidence>
<comment type="catalytic activity">
    <reaction evidence="4 6">
        <text>sn-glycerol 3-phosphate + NAD(+) = dihydroxyacetone phosphate + NADH + H(+)</text>
        <dbReference type="Rhea" id="RHEA:11092"/>
        <dbReference type="ChEBI" id="CHEBI:15378"/>
        <dbReference type="ChEBI" id="CHEBI:57540"/>
        <dbReference type="ChEBI" id="CHEBI:57597"/>
        <dbReference type="ChEBI" id="CHEBI:57642"/>
        <dbReference type="ChEBI" id="CHEBI:57945"/>
        <dbReference type="EC" id="1.1.1.8"/>
    </reaction>
</comment>
<dbReference type="SUPFAM" id="SSF48179">
    <property type="entry name" value="6-phosphogluconate dehydrogenase C-terminal domain-like"/>
    <property type="match status" value="1"/>
</dbReference>
<dbReference type="InterPro" id="IPR008927">
    <property type="entry name" value="6-PGluconate_DH-like_C_sf"/>
</dbReference>
<evidence type="ECO:0000256" key="6">
    <source>
        <dbReference type="RuleBase" id="RU361243"/>
    </source>
</evidence>
<dbReference type="PANTHER" id="PTHR11728:SF8">
    <property type="entry name" value="GLYCEROL-3-PHOSPHATE DEHYDROGENASE [NAD(+)]-RELATED"/>
    <property type="match status" value="1"/>
</dbReference>
<evidence type="ECO:0000313" key="9">
    <source>
        <dbReference type="EMBL" id="CAK9023218.1"/>
    </source>
</evidence>
<dbReference type="Gene3D" id="1.10.1040.10">
    <property type="entry name" value="N-(1-d-carboxylethyl)-l-norvaline Dehydrogenase, domain 2"/>
    <property type="match status" value="1"/>
</dbReference>
<comment type="similarity">
    <text evidence="1 5">Belongs to the NAD-dependent glycerol-3-phosphate dehydrogenase family.</text>
</comment>
<name>A0ABP0K8V6_9DINO</name>
<keyword evidence="2 5" id="KW-0560">Oxidoreductase</keyword>
<dbReference type="Pfam" id="PF01210">
    <property type="entry name" value="NAD_Gly3P_dh_N"/>
    <property type="match status" value="1"/>
</dbReference>
<evidence type="ECO:0000256" key="4">
    <source>
        <dbReference type="ARBA" id="ARBA00048683"/>
    </source>
</evidence>
<evidence type="ECO:0000256" key="2">
    <source>
        <dbReference type="ARBA" id="ARBA00023002"/>
    </source>
</evidence>
<organism evidence="9 10">
    <name type="scientific">Durusdinium trenchii</name>
    <dbReference type="NCBI Taxonomy" id="1381693"/>
    <lineage>
        <taxon>Eukaryota</taxon>
        <taxon>Sar</taxon>
        <taxon>Alveolata</taxon>
        <taxon>Dinophyceae</taxon>
        <taxon>Suessiales</taxon>
        <taxon>Symbiodiniaceae</taxon>
        <taxon>Durusdinium</taxon>
    </lineage>
</organism>
<dbReference type="Pfam" id="PF07479">
    <property type="entry name" value="NAD_Gly3P_dh_C"/>
    <property type="match status" value="1"/>
</dbReference>
<evidence type="ECO:0000259" key="7">
    <source>
        <dbReference type="Pfam" id="PF01210"/>
    </source>
</evidence>
<proteinExistence type="inferred from homology"/>